<sequence length="208" mass="24139">MFSFIRKFFERRKALAAERNRLCNDLLQRVSWALSDYINASKTKDALQKWIDDKSKLLVEVSDISEFKRSSYYKQLKQQRKVFDEFYEQASNKIKAFIAEERQKRADAEHVSKKVTQWASEQKSQKIKASKSKELKRKITKLAKDVDGSIPANEECTCCGKDGKRKMLYSTEGEAQIVAEYRSKEIGIPLRVYPCPNGCGFHLTSNQF</sequence>
<proteinExistence type="predicted"/>
<dbReference type="AlphaFoldDB" id="A0A2M9A4F3"/>
<dbReference type="EMBL" id="PGEX01000001">
    <property type="protein sequence ID" value="PJJ40507.1"/>
    <property type="molecule type" value="Genomic_DNA"/>
</dbReference>
<comment type="caution">
    <text evidence="1">The sequence shown here is derived from an EMBL/GenBank/DDBJ whole genome shotgun (WGS) entry which is preliminary data.</text>
</comment>
<organism evidence="1 2">
    <name type="scientific">Hallerella succinigenes</name>
    <dbReference type="NCBI Taxonomy" id="1896222"/>
    <lineage>
        <taxon>Bacteria</taxon>
        <taxon>Pseudomonadati</taxon>
        <taxon>Fibrobacterota</taxon>
        <taxon>Fibrobacteria</taxon>
        <taxon>Fibrobacterales</taxon>
        <taxon>Fibrobacteraceae</taxon>
        <taxon>Hallerella</taxon>
    </lineage>
</organism>
<gene>
    <name evidence="1" type="ORF">BGX16_0434</name>
</gene>
<dbReference type="RefSeq" id="WP_100424581.1">
    <property type="nucleotide sequence ID" value="NZ_PGEX01000001.1"/>
</dbReference>
<protein>
    <recommendedName>
        <fullName evidence="3">Transposase</fullName>
    </recommendedName>
</protein>
<dbReference type="OrthoDB" id="9783563at2"/>
<name>A0A2M9A4F3_9BACT</name>
<evidence type="ECO:0008006" key="3">
    <source>
        <dbReference type="Google" id="ProtNLM"/>
    </source>
</evidence>
<keyword evidence="2" id="KW-1185">Reference proteome</keyword>
<dbReference type="Proteomes" id="UP000231134">
    <property type="component" value="Unassembled WGS sequence"/>
</dbReference>
<accession>A0A2M9A4F3</accession>
<evidence type="ECO:0000313" key="1">
    <source>
        <dbReference type="EMBL" id="PJJ40507.1"/>
    </source>
</evidence>
<reference evidence="1 2" key="1">
    <citation type="submission" date="2017-11" db="EMBL/GenBank/DDBJ databases">
        <title>Animal gut microbial communities from fecal samples from Wisconsin, USA.</title>
        <authorList>
            <person name="Neumann A."/>
        </authorList>
    </citation>
    <scope>NUCLEOTIDE SEQUENCE [LARGE SCALE GENOMIC DNA]</scope>
    <source>
        <strain evidence="1 2">UWS3</strain>
    </source>
</reference>
<evidence type="ECO:0000313" key="2">
    <source>
        <dbReference type="Proteomes" id="UP000231134"/>
    </source>
</evidence>